<evidence type="ECO:0008006" key="4">
    <source>
        <dbReference type="Google" id="ProtNLM"/>
    </source>
</evidence>
<comment type="caution">
    <text evidence="2">The sequence shown here is derived from an EMBL/GenBank/DDBJ whole genome shotgun (WGS) entry which is preliminary data.</text>
</comment>
<reference evidence="2 3" key="1">
    <citation type="submission" date="2024-06" db="EMBL/GenBank/DDBJ databases">
        <title>The Natural Products Discovery Center: Release of the First 8490 Sequenced Strains for Exploring Actinobacteria Biosynthetic Diversity.</title>
        <authorList>
            <person name="Kalkreuter E."/>
            <person name="Kautsar S.A."/>
            <person name="Yang D."/>
            <person name="Bader C.D."/>
            <person name="Teijaro C.N."/>
            <person name="Fluegel L."/>
            <person name="Davis C.M."/>
            <person name="Simpson J.R."/>
            <person name="Lauterbach L."/>
            <person name="Steele A.D."/>
            <person name="Gui C."/>
            <person name="Meng S."/>
            <person name="Li G."/>
            <person name="Viehrig K."/>
            <person name="Ye F."/>
            <person name="Su P."/>
            <person name="Kiefer A.F."/>
            <person name="Nichols A."/>
            <person name="Cepeda A.J."/>
            <person name="Yan W."/>
            <person name="Fan B."/>
            <person name="Jiang Y."/>
            <person name="Adhikari A."/>
            <person name="Zheng C.-J."/>
            <person name="Schuster L."/>
            <person name="Cowan T.M."/>
            <person name="Smanski M.J."/>
            <person name="Chevrette M.G."/>
            <person name="De Carvalho L.P.S."/>
            <person name="Shen B."/>
        </authorList>
    </citation>
    <scope>NUCLEOTIDE SEQUENCE [LARGE SCALE GENOMIC DNA]</scope>
    <source>
        <strain evidence="2 3">NPDC000155</strain>
    </source>
</reference>
<evidence type="ECO:0000313" key="2">
    <source>
        <dbReference type="EMBL" id="MER7371864.1"/>
    </source>
</evidence>
<gene>
    <name evidence="2" type="ORF">ABT384_04285</name>
</gene>
<feature type="signal peptide" evidence="1">
    <location>
        <begin position="1"/>
        <end position="23"/>
    </location>
</feature>
<keyword evidence="3" id="KW-1185">Reference proteome</keyword>
<name>A0ABV1XJT7_9ACTN</name>
<proteinExistence type="predicted"/>
<organism evidence="2 3">
    <name type="scientific">Streptomyces lanatus</name>
    <dbReference type="NCBI Taxonomy" id="66900"/>
    <lineage>
        <taxon>Bacteria</taxon>
        <taxon>Bacillati</taxon>
        <taxon>Actinomycetota</taxon>
        <taxon>Actinomycetes</taxon>
        <taxon>Kitasatosporales</taxon>
        <taxon>Streptomycetaceae</taxon>
        <taxon>Streptomyces</taxon>
    </lineage>
</organism>
<protein>
    <recommendedName>
        <fullName evidence="4">Lipoprotein</fullName>
    </recommendedName>
</protein>
<sequence length="191" mass="20903">MKRIIRTVLGVVTVLVVGFSATACDDDSSQAKETEAKEKGYDKLVANQPIEVPEYSTTRETINRWIKTWGKNSSKGKLSYVYLQNAKGEYGYFVLKGLPVSYCALGTPPSKTKSNNGSGMVNIPLPEMDGTYSKGSGECNTYYGFDATTDAYLEFTLGMNQSFFLFDQPSTLPEFSSASQMGPSSIEDVDP</sequence>
<dbReference type="EMBL" id="JBEPFB010000002">
    <property type="protein sequence ID" value="MER7371864.1"/>
    <property type="molecule type" value="Genomic_DNA"/>
</dbReference>
<feature type="chain" id="PRO_5046789207" description="Lipoprotein" evidence="1">
    <location>
        <begin position="24"/>
        <end position="191"/>
    </location>
</feature>
<evidence type="ECO:0000256" key="1">
    <source>
        <dbReference type="SAM" id="SignalP"/>
    </source>
</evidence>
<dbReference type="PROSITE" id="PS51257">
    <property type="entry name" value="PROKAR_LIPOPROTEIN"/>
    <property type="match status" value="1"/>
</dbReference>
<dbReference type="Proteomes" id="UP001486207">
    <property type="component" value="Unassembled WGS sequence"/>
</dbReference>
<evidence type="ECO:0000313" key="3">
    <source>
        <dbReference type="Proteomes" id="UP001486207"/>
    </source>
</evidence>
<keyword evidence="1" id="KW-0732">Signal</keyword>
<dbReference type="RefSeq" id="WP_190069336.1">
    <property type="nucleotide sequence ID" value="NZ_BNBM01000003.1"/>
</dbReference>
<accession>A0ABV1XJT7</accession>